<dbReference type="InterPro" id="IPR036249">
    <property type="entry name" value="Thioredoxin-like_sf"/>
</dbReference>
<dbReference type="Gene3D" id="1.20.1050.130">
    <property type="match status" value="1"/>
</dbReference>
<dbReference type="PANTHER" id="PTHR44051">
    <property type="entry name" value="GLUTATHIONE S-TRANSFERASE-RELATED"/>
    <property type="match status" value="1"/>
</dbReference>
<dbReference type="PROSITE" id="PS50404">
    <property type="entry name" value="GST_NTER"/>
    <property type="match status" value="1"/>
</dbReference>
<evidence type="ECO:0000313" key="7">
    <source>
        <dbReference type="EMBL" id="KJK79806.1"/>
    </source>
</evidence>
<dbReference type="InterPro" id="IPR004045">
    <property type="entry name" value="Glutathione_S-Trfase_N"/>
</dbReference>
<organism evidence="7 8">
    <name type="scientific">Metarhizium anisopliae BRIP 53293</name>
    <dbReference type="NCBI Taxonomy" id="1291518"/>
    <lineage>
        <taxon>Eukaryota</taxon>
        <taxon>Fungi</taxon>
        <taxon>Dikarya</taxon>
        <taxon>Ascomycota</taxon>
        <taxon>Pezizomycotina</taxon>
        <taxon>Sordariomycetes</taxon>
        <taxon>Hypocreomycetidae</taxon>
        <taxon>Hypocreales</taxon>
        <taxon>Clavicipitaceae</taxon>
        <taxon>Metarhizium</taxon>
    </lineage>
</organism>
<dbReference type="SFLD" id="SFLDS00019">
    <property type="entry name" value="Glutathione_Transferase_(cytos"/>
    <property type="match status" value="1"/>
</dbReference>
<dbReference type="SUPFAM" id="SSF47616">
    <property type="entry name" value="GST C-terminal domain-like"/>
    <property type="match status" value="1"/>
</dbReference>
<feature type="domain" description="GST N-terminal" evidence="5">
    <location>
        <begin position="21"/>
        <end position="105"/>
    </location>
</feature>
<dbReference type="Proteomes" id="UP000054544">
    <property type="component" value="Unassembled WGS sequence"/>
</dbReference>
<dbReference type="PROSITE" id="PS50405">
    <property type="entry name" value="GST_CTER"/>
    <property type="match status" value="1"/>
</dbReference>
<dbReference type="GO" id="GO:0004364">
    <property type="term" value="F:glutathione transferase activity"/>
    <property type="evidence" value="ECO:0007669"/>
    <property type="project" value="UniProtKB-EC"/>
</dbReference>
<evidence type="ECO:0000259" key="5">
    <source>
        <dbReference type="PROSITE" id="PS50404"/>
    </source>
</evidence>
<evidence type="ECO:0000256" key="1">
    <source>
        <dbReference type="ARBA" id="ARBA00007409"/>
    </source>
</evidence>
<dbReference type="Pfam" id="PF13409">
    <property type="entry name" value="GST_N_2"/>
    <property type="match status" value="1"/>
</dbReference>
<evidence type="ECO:0000313" key="8">
    <source>
        <dbReference type="Proteomes" id="UP000054544"/>
    </source>
</evidence>
<name>A0A0D9P134_METAN</name>
<dbReference type="EC" id="2.5.1.18" evidence="2"/>
<comment type="similarity">
    <text evidence="1">Belongs to the GST superfamily.</text>
</comment>
<evidence type="ECO:0000256" key="2">
    <source>
        <dbReference type="ARBA" id="ARBA00012452"/>
    </source>
</evidence>
<dbReference type="EMBL" id="KE384729">
    <property type="protein sequence ID" value="KJK79806.1"/>
    <property type="molecule type" value="Genomic_DNA"/>
</dbReference>
<dbReference type="InterPro" id="IPR004046">
    <property type="entry name" value="GST_C"/>
</dbReference>
<dbReference type="InterPro" id="IPR010987">
    <property type="entry name" value="Glutathione-S-Trfase_C-like"/>
</dbReference>
<dbReference type="PANTHER" id="PTHR44051:SF20">
    <property type="entry name" value="GLUTATHIONE TRANSFERASE 1 (EUROFUNG)"/>
    <property type="match status" value="1"/>
</dbReference>
<dbReference type="InterPro" id="IPR040079">
    <property type="entry name" value="Glutathione_S-Trfase"/>
</dbReference>
<dbReference type="SUPFAM" id="SSF52833">
    <property type="entry name" value="Thioredoxin-like"/>
    <property type="match status" value="1"/>
</dbReference>
<dbReference type="AlphaFoldDB" id="A0A0D9P134"/>
<dbReference type="Pfam" id="PF00043">
    <property type="entry name" value="GST_C"/>
    <property type="match status" value="1"/>
</dbReference>
<gene>
    <name evidence="7" type="ORF">H634G_04045</name>
</gene>
<proteinExistence type="inferred from homology"/>
<dbReference type="InterPro" id="IPR036282">
    <property type="entry name" value="Glutathione-S-Trfase_C_sf"/>
</dbReference>
<protein>
    <recommendedName>
        <fullName evidence="2">glutathione transferase</fullName>
        <ecNumber evidence="2">2.5.1.18</ecNumber>
    </recommendedName>
</protein>
<reference evidence="8" key="1">
    <citation type="journal article" date="2014" name="BMC Genomics">
        <title>The genome sequence of the biocontrol fungus Metarhizium anisopliae and comparative genomics of Metarhizium species.</title>
        <authorList>
            <person name="Pattemore J.A."/>
            <person name="Hane J.K."/>
            <person name="Williams A.H."/>
            <person name="Wilson B.A."/>
            <person name="Stodart B.J."/>
            <person name="Ash G.J."/>
        </authorList>
    </citation>
    <scope>NUCLEOTIDE SEQUENCE [LARGE SCALE GENOMIC DNA]</scope>
    <source>
        <strain evidence="8">BRIP 53293</strain>
    </source>
</reference>
<keyword evidence="8" id="KW-1185">Reference proteome</keyword>
<evidence type="ECO:0000256" key="3">
    <source>
        <dbReference type="ARBA" id="ARBA00022679"/>
    </source>
</evidence>
<sequence length="245" mass="27976">MDFDDEELKQRPDIDSSTLTLYVVKSTPTSTTNFVKVLIAIEELGIPHNVHVLQSTSRQTWFHLINPHRMVPAMEDTEIRNGRRLNIFESTSCLSFLVDKYDPQGILGGKDLWERTQVNNWLTLHTAALGPTSKWWLWFKKMHAGEGSESVVERLSTSIRQQYGIMEARLSEPGQNYIALPDRPTIADIANLPFANEKIAATADYNFNDWPKLKAWSERMLARPAVQQAYQRGSTFGHEPDSDDE</sequence>
<accession>A0A0D9P134</accession>
<dbReference type="STRING" id="1291518.A0A0D9P134"/>
<keyword evidence="3" id="KW-0808">Transferase</keyword>
<feature type="domain" description="GST C-terminal" evidence="6">
    <location>
        <begin position="111"/>
        <end position="244"/>
    </location>
</feature>
<dbReference type="SFLD" id="SFLDG00358">
    <property type="entry name" value="Main_(cytGST)"/>
    <property type="match status" value="1"/>
</dbReference>
<comment type="catalytic activity">
    <reaction evidence="4">
        <text>RX + glutathione = an S-substituted glutathione + a halide anion + H(+)</text>
        <dbReference type="Rhea" id="RHEA:16437"/>
        <dbReference type="ChEBI" id="CHEBI:15378"/>
        <dbReference type="ChEBI" id="CHEBI:16042"/>
        <dbReference type="ChEBI" id="CHEBI:17792"/>
        <dbReference type="ChEBI" id="CHEBI:57925"/>
        <dbReference type="ChEBI" id="CHEBI:90779"/>
        <dbReference type="EC" id="2.5.1.18"/>
    </reaction>
</comment>
<evidence type="ECO:0000256" key="4">
    <source>
        <dbReference type="ARBA" id="ARBA00047960"/>
    </source>
</evidence>
<evidence type="ECO:0000259" key="6">
    <source>
        <dbReference type="PROSITE" id="PS50405"/>
    </source>
</evidence>